<dbReference type="RefSeq" id="WP_348740406.1">
    <property type="nucleotide sequence ID" value="NZ_CAXJRC010000046.1"/>
</dbReference>
<dbReference type="InterPro" id="IPR015943">
    <property type="entry name" value="WD40/YVTN_repeat-like_dom_sf"/>
</dbReference>
<name>A0ABM9PSK4_9FLAO</name>
<dbReference type="PROSITE" id="PS51257">
    <property type="entry name" value="PROKAR_LIPOPROTEIN"/>
    <property type="match status" value="1"/>
</dbReference>
<gene>
    <name evidence="2" type="ORF">T190115A13A_90153</name>
</gene>
<feature type="chain" id="PRO_5045861672" description="Lipoprotein" evidence="1">
    <location>
        <begin position="23"/>
        <end position="369"/>
    </location>
</feature>
<organism evidence="2 3">
    <name type="scientific">Tenacibaculum vairaonense</name>
    <dbReference type="NCBI Taxonomy" id="3137860"/>
    <lineage>
        <taxon>Bacteria</taxon>
        <taxon>Pseudomonadati</taxon>
        <taxon>Bacteroidota</taxon>
        <taxon>Flavobacteriia</taxon>
        <taxon>Flavobacteriales</taxon>
        <taxon>Flavobacteriaceae</taxon>
        <taxon>Tenacibaculum</taxon>
    </lineage>
</organism>
<protein>
    <recommendedName>
        <fullName evidence="4">Lipoprotein</fullName>
    </recommendedName>
</protein>
<reference evidence="2 3" key="1">
    <citation type="submission" date="2024-05" db="EMBL/GenBank/DDBJ databases">
        <authorList>
            <person name="Duchaud E."/>
        </authorList>
    </citation>
    <scope>NUCLEOTIDE SEQUENCE [LARGE SCALE GENOMIC DNA]</scope>
    <source>
        <strain evidence="2">Ena-SAMPLE-TAB-13-05-2024-13:56:06:370-140305</strain>
    </source>
</reference>
<evidence type="ECO:0000313" key="2">
    <source>
        <dbReference type="EMBL" id="CAL2108807.1"/>
    </source>
</evidence>
<dbReference type="SUPFAM" id="SSF63825">
    <property type="entry name" value="YWTD domain"/>
    <property type="match status" value="1"/>
</dbReference>
<sequence length="369" mass="42543">MSKSINFSLLLILSLIFYSCNNDDEIVNVKESSSILPVNKVPKYNNGIFFISSELGIDSKINFFNIKDNSFEEIYSSKKSHIASIDGDNNYYYISSQRVDDSGSNSVIVKDLQTFKDVRTITTNLNFPKKVISFSDKLFIVNNDDPNLLDTKPFISVFTKTKTKNTFIKKIDLPENTRAEKMKVLGNKLYIVSRPPNFLLSQSIIVFNLQNEQIEANITNISNFKPDIDDLESYEDNMYFSIKPRRGIFTSNPKKREIYKFSGTKLNLAYEITNPKNVGETSIMLNYRSNFYITSGKFIYKQIPGNKNLELTYTNNKIFRFLHFLTSTEVLILDTTNKLTIKKINDSSEPKKLIDFINRDVNSIELFKL</sequence>
<evidence type="ECO:0000256" key="1">
    <source>
        <dbReference type="SAM" id="SignalP"/>
    </source>
</evidence>
<feature type="signal peptide" evidence="1">
    <location>
        <begin position="1"/>
        <end position="22"/>
    </location>
</feature>
<keyword evidence="1" id="KW-0732">Signal</keyword>
<dbReference type="Gene3D" id="2.130.10.10">
    <property type="entry name" value="YVTN repeat-like/Quinoprotein amine dehydrogenase"/>
    <property type="match status" value="1"/>
</dbReference>
<accession>A0ABM9PSK4</accession>
<evidence type="ECO:0008006" key="4">
    <source>
        <dbReference type="Google" id="ProtNLM"/>
    </source>
</evidence>
<keyword evidence="3" id="KW-1185">Reference proteome</keyword>
<evidence type="ECO:0000313" key="3">
    <source>
        <dbReference type="Proteomes" id="UP001497602"/>
    </source>
</evidence>
<proteinExistence type="predicted"/>
<dbReference type="Proteomes" id="UP001497602">
    <property type="component" value="Unassembled WGS sequence"/>
</dbReference>
<comment type="caution">
    <text evidence="2">The sequence shown here is derived from an EMBL/GenBank/DDBJ whole genome shotgun (WGS) entry which is preliminary data.</text>
</comment>
<dbReference type="EMBL" id="CAXJRC010000046">
    <property type="protein sequence ID" value="CAL2108807.1"/>
    <property type="molecule type" value="Genomic_DNA"/>
</dbReference>